<proteinExistence type="predicted"/>
<sequence length="69" mass="7272">MAAVTAPTAGPLSEILAGRDSSVVVRTRRIVLVSRETAAVGQAAIAMPQESRIPVSRETNRAAYLDHVS</sequence>
<gene>
    <name evidence="1" type="ORF">MANAM107_11370</name>
</gene>
<reference evidence="1 2" key="1">
    <citation type="submission" date="2021-08" db="EMBL/GenBank/DDBJ databases">
        <title>Whole genome sequence of novel Actinomyces species strain MAS-1.</title>
        <authorList>
            <person name="Saito M."/>
            <person name="Kuwahara N."/>
            <person name="Takizawa T."/>
            <person name="Gotouda H."/>
            <person name="Ochiai T."/>
        </authorList>
    </citation>
    <scope>NUCLEOTIDE SEQUENCE [LARGE SCALE GENOMIC DNA]</scope>
    <source>
        <strain evidence="1 2">MAS-1</strain>
    </source>
</reference>
<dbReference type="Proteomes" id="UP000824496">
    <property type="component" value="Chromosome"/>
</dbReference>
<protein>
    <submittedName>
        <fullName evidence="1">Uncharacterized protein</fullName>
    </submittedName>
</protein>
<evidence type="ECO:0000313" key="1">
    <source>
        <dbReference type="EMBL" id="BDA64303.1"/>
    </source>
</evidence>
<dbReference type="EMBL" id="AP025017">
    <property type="protein sequence ID" value="BDA64303.1"/>
    <property type="molecule type" value="Genomic_DNA"/>
</dbReference>
<organism evidence="1 2">
    <name type="scientific">Actinomyces capricornis</name>
    <dbReference type="NCBI Taxonomy" id="2755559"/>
    <lineage>
        <taxon>Bacteria</taxon>
        <taxon>Bacillati</taxon>
        <taxon>Actinomycetota</taxon>
        <taxon>Actinomycetes</taxon>
        <taxon>Actinomycetales</taxon>
        <taxon>Actinomycetaceae</taxon>
        <taxon>Actinomyces</taxon>
    </lineage>
</organism>
<evidence type="ECO:0000313" key="2">
    <source>
        <dbReference type="Proteomes" id="UP000824496"/>
    </source>
</evidence>
<keyword evidence="2" id="KW-1185">Reference proteome</keyword>
<name>A0ABM7UAC5_9ACTO</name>
<accession>A0ABM7UAC5</accession>